<name>A0AAQ3REA2_9PEZI</name>
<feature type="compositionally biased region" description="Polar residues" evidence="1">
    <location>
        <begin position="398"/>
        <end position="415"/>
    </location>
</feature>
<evidence type="ECO:0000313" key="2">
    <source>
        <dbReference type="EMBL" id="WPH04828.1"/>
    </source>
</evidence>
<sequence length="502" mass="55297">MVAASFQHSHRTARSPLTASNNARSNNMLNASAPTGSLFSSTLGKTHPASSYDTRAGATRSEHPNDSRTGLKSSDININLNIASNNANIQRQSSSHTKLRKRAGSSTSIPGPPSPFTGKHSQFTTPFATHEEPYLPEIVPTQSLNTTPRIKPYLRKTSNAKEDQGQLDLSKSVADSYLGAGLGIDEIGIKPASDGTFAPAGWRGTHTRDNSVGSQISTGSGSFRPTQPFVHPMRLTPRPYTPPFHSYASSFIDDEANESHDIVIDEDLRPGNAFRSKRSMSISSFPQPTPLSQSHTAEDLGGLPRLNSPSQTNLSIKSTRSNKSLRSKVSRPRGDTLRSYETPNSPSSRTSFDKAISFVSRRSDPDAQTRDDRIRAARRKFEAKEAEKDRKAHRRQVSGGSKASRTQTLTESNTIERIPSRDITNEKTRRKTSKKKPVEKFRATSYDETRPAHLSSILSRQRTDSEKIPHVRERKASVTPQGGWVRFSAWFQTRMLACGGSR</sequence>
<reference evidence="2 3" key="1">
    <citation type="submission" date="2023-11" db="EMBL/GenBank/DDBJ databases">
        <title>An acidophilic fungus is an integral part of prey digestion in a carnivorous sundew plant.</title>
        <authorList>
            <person name="Tsai I.J."/>
        </authorList>
    </citation>
    <scope>NUCLEOTIDE SEQUENCE [LARGE SCALE GENOMIC DNA]</scope>
    <source>
        <strain evidence="2">169a</strain>
    </source>
</reference>
<feature type="compositionally biased region" description="Low complexity" evidence="1">
    <location>
        <begin position="76"/>
        <end position="89"/>
    </location>
</feature>
<feature type="compositionally biased region" description="Polar residues" evidence="1">
    <location>
        <begin position="307"/>
        <end position="322"/>
    </location>
</feature>
<evidence type="ECO:0000256" key="1">
    <source>
        <dbReference type="SAM" id="MobiDB-lite"/>
    </source>
</evidence>
<proteinExistence type="predicted"/>
<keyword evidence="3" id="KW-1185">Reference proteome</keyword>
<dbReference type="Proteomes" id="UP001303373">
    <property type="component" value="Chromosome 14"/>
</dbReference>
<organism evidence="2 3">
    <name type="scientific">Acrodontium crateriforme</name>
    <dbReference type="NCBI Taxonomy" id="150365"/>
    <lineage>
        <taxon>Eukaryota</taxon>
        <taxon>Fungi</taxon>
        <taxon>Dikarya</taxon>
        <taxon>Ascomycota</taxon>
        <taxon>Pezizomycotina</taxon>
        <taxon>Dothideomycetes</taxon>
        <taxon>Dothideomycetidae</taxon>
        <taxon>Mycosphaerellales</taxon>
        <taxon>Teratosphaeriaceae</taxon>
        <taxon>Acrodontium</taxon>
    </lineage>
</organism>
<feature type="compositionally biased region" description="Basic and acidic residues" evidence="1">
    <location>
        <begin position="418"/>
        <end position="427"/>
    </location>
</feature>
<gene>
    <name evidence="2" type="ORF">R9X50_00772500</name>
</gene>
<feature type="compositionally biased region" description="Polar residues" evidence="1">
    <location>
        <begin position="339"/>
        <end position="350"/>
    </location>
</feature>
<feature type="region of interest" description="Disordered" evidence="1">
    <location>
        <begin position="279"/>
        <end position="453"/>
    </location>
</feature>
<dbReference type="AlphaFoldDB" id="A0AAQ3REA2"/>
<feature type="compositionally biased region" description="Polar residues" evidence="1">
    <location>
        <begin position="15"/>
        <end position="53"/>
    </location>
</feature>
<dbReference type="EMBL" id="CP138593">
    <property type="protein sequence ID" value="WPH04828.1"/>
    <property type="molecule type" value="Genomic_DNA"/>
</dbReference>
<feature type="region of interest" description="Disordered" evidence="1">
    <location>
        <begin position="1"/>
        <end position="118"/>
    </location>
</feature>
<accession>A0AAQ3REA2</accession>
<feature type="compositionally biased region" description="Basic and acidic residues" evidence="1">
    <location>
        <begin position="361"/>
        <end position="390"/>
    </location>
</feature>
<feature type="compositionally biased region" description="Basic and acidic residues" evidence="1">
    <location>
        <begin position="436"/>
        <end position="451"/>
    </location>
</feature>
<evidence type="ECO:0000313" key="3">
    <source>
        <dbReference type="Proteomes" id="UP001303373"/>
    </source>
</evidence>
<feature type="compositionally biased region" description="Polar residues" evidence="1">
    <location>
        <begin position="279"/>
        <end position="295"/>
    </location>
</feature>
<protein>
    <submittedName>
        <fullName evidence="2">Uncharacterized protein</fullName>
    </submittedName>
</protein>